<comment type="caution">
    <text evidence="2">The sequence shown here is derived from an EMBL/GenBank/DDBJ whole genome shotgun (WGS) entry which is preliminary data.</text>
</comment>
<keyword evidence="1" id="KW-0732">Signal</keyword>
<proteinExistence type="predicted"/>
<gene>
    <name evidence="2" type="ORF">GCM10010357_33090</name>
</gene>
<sequence length="171" mass="18084">MKARSAILRIAGAAVAAGVLAWIAAPDGAAGGSATESIATKAIADEGPGDAVEYFAYPNADKILAEQKIKLKKGDGHILLTECTGAPDLMEVFSHKHEKACFRVIGDKGYLSLEIPEVFGIKGNNYAARVEMSAGTERKTFTVNKNAWTAVGETADGQGRDFVLLEIRTSK</sequence>
<dbReference type="EMBL" id="BAAABX010000035">
    <property type="protein sequence ID" value="GAA0409386.1"/>
    <property type="molecule type" value="Genomic_DNA"/>
</dbReference>
<evidence type="ECO:0008006" key="4">
    <source>
        <dbReference type="Google" id="ProtNLM"/>
    </source>
</evidence>
<protein>
    <recommendedName>
        <fullName evidence="4">Secreted protein</fullName>
    </recommendedName>
</protein>
<dbReference type="Proteomes" id="UP001500879">
    <property type="component" value="Unassembled WGS sequence"/>
</dbReference>
<evidence type="ECO:0000256" key="1">
    <source>
        <dbReference type="SAM" id="SignalP"/>
    </source>
</evidence>
<accession>A0ABN0YT12</accession>
<evidence type="ECO:0000313" key="3">
    <source>
        <dbReference type="Proteomes" id="UP001500879"/>
    </source>
</evidence>
<organism evidence="2 3">
    <name type="scientific">Streptomyces luteireticuli</name>
    <dbReference type="NCBI Taxonomy" id="173858"/>
    <lineage>
        <taxon>Bacteria</taxon>
        <taxon>Bacillati</taxon>
        <taxon>Actinomycetota</taxon>
        <taxon>Actinomycetes</taxon>
        <taxon>Kitasatosporales</taxon>
        <taxon>Streptomycetaceae</taxon>
        <taxon>Streptomyces</taxon>
    </lineage>
</organism>
<name>A0ABN0YT12_9ACTN</name>
<evidence type="ECO:0000313" key="2">
    <source>
        <dbReference type="EMBL" id="GAA0409386.1"/>
    </source>
</evidence>
<reference evidence="2 3" key="1">
    <citation type="journal article" date="2019" name="Int. J. Syst. Evol. Microbiol.">
        <title>The Global Catalogue of Microorganisms (GCM) 10K type strain sequencing project: providing services to taxonomists for standard genome sequencing and annotation.</title>
        <authorList>
            <consortium name="The Broad Institute Genomics Platform"/>
            <consortium name="The Broad Institute Genome Sequencing Center for Infectious Disease"/>
            <person name="Wu L."/>
            <person name="Ma J."/>
        </authorList>
    </citation>
    <scope>NUCLEOTIDE SEQUENCE [LARGE SCALE GENOMIC DNA]</scope>
    <source>
        <strain evidence="2 3">JCM 4788</strain>
    </source>
</reference>
<keyword evidence="3" id="KW-1185">Reference proteome</keyword>
<dbReference type="RefSeq" id="WP_344024820.1">
    <property type="nucleotide sequence ID" value="NZ_BAAABX010000035.1"/>
</dbReference>
<feature type="chain" id="PRO_5045555752" description="Secreted protein" evidence="1">
    <location>
        <begin position="22"/>
        <end position="171"/>
    </location>
</feature>
<feature type="signal peptide" evidence="1">
    <location>
        <begin position="1"/>
        <end position="21"/>
    </location>
</feature>